<dbReference type="PROSITE" id="PS50089">
    <property type="entry name" value="ZF_RING_2"/>
    <property type="match status" value="1"/>
</dbReference>
<accession>A0A4Y7Q8E7</accession>
<evidence type="ECO:0000256" key="4">
    <source>
        <dbReference type="PROSITE-ProRule" id="PRU00175"/>
    </source>
</evidence>
<feature type="compositionally biased region" description="Low complexity" evidence="5">
    <location>
        <begin position="697"/>
        <end position="711"/>
    </location>
</feature>
<feature type="compositionally biased region" description="Acidic residues" evidence="5">
    <location>
        <begin position="742"/>
        <end position="752"/>
    </location>
</feature>
<dbReference type="Gene3D" id="3.30.40.10">
    <property type="entry name" value="Zinc/RING finger domain, C3HC4 (zinc finger)"/>
    <property type="match status" value="1"/>
</dbReference>
<feature type="compositionally biased region" description="Low complexity" evidence="5">
    <location>
        <begin position="174"/>
        <end position="189"/>
    </location>
</feature>
<dbReference type="GO" id="GO:0008270">
    <property type="term" value="F:zinc ion binding"/>
    <property type="evidence" value="ECO:0007669"/>
    <property type="project" value="UniProtKB-KW"/>
</dbReference>
<feature type="compositionally biased region" description="Polar residues" evidence="5">
    <location>
        <begin position="190"/>
        <end position="205"/>
    </location>
</feature>
<dbReference type="SUPFAM" id="SSF57850">
    <property type="entry name" value="RING/U-box"/>
    <property type="match status" value="2"/>
</dbReference>
<dbReference type="SMART" id="SM00184">
    <property type="entry name" value="RING"/>
    <property type="match status" value="2"/>
</dbReference>
<feature type="region of interest" description="Disordered" evidence="5">
    <location>
        <begin position="1"/>
        <end position="20"/>
    </location>
</feature>
<dbReference type="AlphaFoldDB" id="A0A4Y7Q8E7"/>
<gene>
    <name evidence="7" type="ORF">BD410DRAFT_787476</name>
</gene>
<evidence type="ECO:0000313" key="8">
    <source>
        <dbReference type="Proteomes" id="UP000294933"/>
    </source>
</evidence>
<dbReference type="EMBL" id="ML170171">
    <property type="protein sequence ID" value="TDL23169.1"/>
    <property type="molecule type" value="Genomic_DNA"/>
</dbReference>
<feature type="region of interest" description="Disordered" evidence="5">
    <location>
        <begin position="697"/>
        <end position="719"/>
    </location>
</feature>
<keyword evidence="2 4" id="KW-0863">Zinc-finger</keyword>
<dbReference type="Proteomes" id="UP000294933">
    <property type="component" value="Unassembled WGS sequence"/>
</dbReference>
<sequence length="937" mass="98527">MDSNQQNNAPQQPLDQRNYQSLANFMEYIYGRSGAQAATANSNHDDNEPNSQSSQATSTSSNQDLSQDPNSSPSRMSRESDDDDIPALLDVTDSSDSEDEDDDDAMSVADALFDEINENRNPETAQSIGDGALPSSQFTFNSSPVAEARTGMRRARVDDDSDEETNDHVPAPPSAQSSSSQSSLNPSRSGTPSQTGRGTRPQPRTAQPPLRAHIHHPLFGGLGRGAPPQLDVRNLFSHIFAPGGPLNTPNRGNANAAPDTPPPTTNANAATPPTPNPDHGVTFTVNPGQGIPPHLPNPMGPTTQGFFDITMGIFGPVPPQGPAQAPNEQQGARGEEAAQPQPQTAGNGQTNVPMNGPPPQFFEDMLRAMFGGAMGMGMPETEDPERAKKLVDGLEIVSHGLVKRLEIVGDAPGAHQDESGTGEGGCAVCWDKLLDAEGDSFKTHDKSGEGEYVGHDGDSNPEGNSSAPTKHEAEQEPKIIALPCAHVFHASCLLPWFSRPRHTTCPVCRFNIDPENLTYVYRPPPRPATPAAAPQAAPNATGGQNTFTGIPPIPPFVPPQAANAAQPSAAAPGGQQPPTPTGMFAGAIPGLGAGALPRDIRAQWSAFGLHPTRGWIPLGTPAGPGPGNPAQQPAPQTEGGNEGAVPHTQRQPVPQTEGAAGVPNPGIGQPGGTPGMWNFPPPPPDWNPLAGMNMPDMNIPGMNPPNGNNEEGNGEPGRTRQFLTVGFDVTIMTTPIMVPGEDGNEEGDEDPNGEPPAPGNPAPAEGEQPQAGMPPSPAEAFTIFHHFMTTRPPPGDGTPRAPGTQGRQPQPKKEWTPPAPPGLTLRQRVEKKEREAGLRCWDISCGVGPTDDDPSPDELASSLKQISIRSADGAPSSTVCEHKFHPSCLVSAERVAGWREGDNDSLGASEHVQVSCPVCRAIGHVDKEEWDEGVRSA</sequence>
<feature type="region of interest" description="Disordered" evidence="5">
    <location>
        <begin position="440"/>
        <end position="474"/>
    </location>
</feature>
<feature type="compositionally biased region" description="Basic and acidic residues" evidence="5">
    <location>
        <begin position="440"/>
        <end position="458"/>
    </location>
</feature>
<evidence type="ECO:0000256" key="1">
    <source>
        <dbReference type="ARBA" id="ARBA00022723"/>
    </source>
</evidence>
<evidence type="ECO:0000256" key="2">
    <source>
        <dbReference type="ARBA" id="ARBA00022771"/>
    </source>
</evidence>
<name>A0A4Y7Q8E7_9AGAM</name>
<dbReference type="PANTHER" id="PTHR15710">
    <property type="entry name" value="E3 UBIQUITIN-PROTEIN LIGASE PRAJA"/>
    <property type="match status" value="1"/>
</dbReference>
<feature type="region of interest" description="Disordered" evidence="5">
    <location>
        <begin position="617"/>
        <end position="681"/>
    </location>
</feature>
<proteinExistence type="predicted"/>
<dbReference type="STRING" id="50990.A0A4Y7Q8E7"/>
<feature type="region of interest" description="Disordered" evidence="5">
    <location>
        <begin position="315"/>
        <end position="362"/>
    </location>
</feature>
<evidence type="ECO:0000256" key="5">
    <source>
        <dbReference type="SAM" id="MobiDB-lite"/>
    </source>
</evidence>
<keyword evidence="3" id="KW-0862">Zinc</keyword>
<dbReference type="VEuPathDB" id="FungiDB:BD410DRAFT_787476"/>
<feature type="compositionally biased region" description="Polar residues" evidence="5">
    <location>
        <begin position="134"/>
        <end position="144"/>
    </location>
</feature>
<reference evidence="7 8" key="1">
    <citation type="submission" date="2018-06" db="EMBL/GenBank/DDBJ databases">
        <title>A transcriptomic atlas of mushroom development highlights an independent origin of complex multicellularity.</title>
        <authorList>
            <consortium name="DOE Joint Genome Institute"/>
            <person name="Krizsan K."/>
            <person name="Almasi E."/>
            <person name="Merenyi Z."/>
            <person name="Sahu N."/>
            <person name="Viragh M."/>
            <person name="Koszo T."/>
            <person name="Mondo S."/>
            <person name="Kiss B."/>
            <person name="Balint B."/>
            <person name="Kues U."/>
            <person name="Barry K."/>
            <person name="Hegedus J.C."/>
            <person name="Henrissat B."/>
            <person name="Johnson J."/>
            <person name="Lipzen A."/>
            <person name="Ohm R."/>
            <person name="Nagy I."/>
            <person name="Pangilinan J."/>
            <person name="Yan J."/>
            <person name="Xiong Y."/>
            <person name="Grigoriev I.V."/>
            <person name="Hibbett D.S."/>
            <person name="Nagy L.G."/>
        </authorList>
    </citation>
    <scope>NUCLEOTIDE SEQUENCE [LARGE SCALE GENOMIC DNA]</scope>
    <source>
        <strain evidence="7 8">SZMC22713</strain>
    </source>
</reference>
<feature type="compositionally biased region" description="Low complexity" evidence="5">
    <location>
        <begin position="559"/>
        <end position="574"/>
    </location>
</feature>
<feature type="region of interest" description="Disordered" evidence="5">
    <location>
        <begin position="243"/>
        <end position="277"/>
    </location>
</feature>
<evidence type="ECO:0000259" key="6">
    <source>
        <dbReference type="PROSITE" id="PS50089"/>
    </source>
</evidence>
<feature type="compositionally biased region" description="Acidic residues" evidence="5">
    <location>
        <begin position="93"/>
        <end position="105"/>
    </location>
</feature>
<keyword evidence="8" id="KW-1185">Reference proteome</keyword>
<organism evidence="7 8">
    <name type="scientific">Rickenella mellea</name>
    <dbReference type="NCBI Taxonomy" id="50990"/>
    <lineage>
        <taxon>Eukaryota</taxon>
        <taxon>Fungi</taxon>
        <taxon>Dikarya</taxon>
        <taxon>Basidiomycota</taxon>
        <taxon>Agaricomycotina</taxon>
        <taxon>Agaricomycetes</taxon>
        <taxon>Hymenochaetales</taxon>
        <taxon>Rickenellaceae</taxon>
        <taxon>Rickenella</taxon>
    </lineage>
</organism>
<dbReference type="Pfam" id="PF13639">
    <property type="entry name" value="zf-RING_2"/>
    <property type="match status" value="1"/>
</dbReference>
<feature type="compositionally biased region" description="Polar residues" evidence="5">
    <location>
        <begin position="64"/>
        <end position="75"/>
    </location>
</feature>
<feature type="compositionally biased region" description="Low complexity" evidence="5">
    <location>
        <begin position="529"/>
        <end position="540"/>
    </location>
</feature>
<protein>
    <recommendedName>
        <fullName evidence="6">RING-type domain-containing protein</fullName>
    </recommendedName>
</protein>
<feature type="region of interest" description="Disordered" evidence="5">
    <location>
        <begin position="35"/>
        <end position="209"/>
    </location>
</feature>
<keyword evidence="1" id="KW-0479">Metal-binding</keyword>
<dbReference type="InterPro" id="IPR013083">
    <property type="entry name" value="Znf_RING/FYVE/PHD"/>
</dbReference>
<dbReference type="InterPro" id="IPR001841">
    <property type="entry name" value="Znf_RING"/>
</dbReference>
<feature type="domain" description="RING-type" evidence="6">
    <location>
        <begin position="426"/>
        <end position="509"/>
    </location>
</feature>
<feature type="compositionally biased region" description="Polar residues" evidence="5">
    <location>
        <begin position="340"/>
        <end position="353"/>
    </location>
</feature>
<evidence type="ECO:0000256" key="3">
    <source>
        <dbReference type="ARBA" id="ARBA00022833"/>
    </source>
</evidence>
<feature type="compositionally biased region" description="Low complexity" evidence="5">
    <location>
        <begin position="50"/>
        <end position="63"/>
    </location>
</feature>
<dbReference type="OrthoDB" id="8062037at2759"/>
<evidence type="ECO:0000313" key="7">
    <source>
        <dbReference type="EMBL" id="TDL23169.1"/>
    </source>
</evidence>
<feature type="region of interest" description="Disordered" evidence="5">
    <location>
        <begin position="736"/>
        <end position="823"/>
    </location>
</feature>
<feature type="region of interest" description="Disordered" evidence="5">
    <location>
        <begin position="525"/>
        <end position="585"/>
    </location>
</feature>